<keyword evidence="2" id="KW-1133">Transmembrane helix</keyword>
<organism evidence="4 5">
    <name type="scientific">Extremus antarcticus</name>
    <dbReference type="NCBI Taxonomy" id="702011"/>
    <lineage>
        <taxon>Eukaryota</taxon>
        <taxon>Fungi</taxon>
        <taxon>Dikarya</taxon>
        <taxon>Ascomycota</taxon>
        <taxon>Pezizomycotina</taxon>
        <taxon>Dothideomycetes</taxon>
        <taxon>Dothideomycetidae</taxon>
        <taxon>Mycosphaerellales</taxon>
        <taxon>Extremaceae</taxon>
        <taxon>Extremus</taxon>
    </lineage>
</organism>
<sequence length="401" mass="42255">MRTAAVLASALSVLSSTASGRIVGIAAPKTVAAGSTAVVDIMAENYIQSIQNVAIAFGIEHGTAIPESLGQLLTSKYLGPDDSNIVGNITAHIQIPATLPKGKAVLTAFLFSLEGAAYEAVTETFQLTTTVGKFTSSGSDSFCLAGGLCYNGGLVTRGSCTDKTWGSEACAGYCKTVDTSSQVVITPCTSGDISNTFVCGMNTTDCRTDTNTFSLPNDMGIVLRPNQIAQLVGSSLETATPSGVPSSDGYSVGVLAGVAIGIAIPLLLALGVMFLLLRREQRRFSKPKLMYRLPDEIEKDDFTFSPPVRSNPAFSDRSSQTSRATQASTIASRRGSGQTMGTLQVGAPPSFMERYEVMKKNAEIQVQNKEVGPVSPRHELDSPSHPPARYELANSRMSNNS</sequence>
<dbReference type="EMBL" id="JAWDJX010000015">
    <property type="protein sequence ID" value="KAK3053559.1"/>
    <property type="molecule type" value="Genomic_DNA"/>
</dbReference>
<reference evidence="4" key="1">
    <citation type="submission" date="2023-04" db="EMBL/GenBank/DDBJ databases">
        <title>Black Yeasts Isolated from many extreme environments.</title>
        <authorList>
            <person name="Coleine C."/>
            <person name="Stajich J.E."/>
            <person name="Selbmann L."/>
        </authorList>
    </citation>
    <scope>NUCLEOTIDE SEQUENCE</scope>
    <source>
        <strain evidence="4">CCFEE 5312</strain>
    </source>
</reference>
<keyword evidence="5" id="KW-1185">Reference proteome</keyword>
<proteinExistence type="predicted"/>
<dbReference type="Pfam" id="PF19271">
    <property type="entry name" value="Nis1"/>
    <property type="match status" value="1"/>
</dbReference>
<keyword evidence="3" id="KW-0732">Signal</keyword>
<feature type="signal peptide" evidence="3">
    <location>
        <begin position="1"/>
        <end position="20"/>
    </location>
</feature>
<feature type="region of interest" description="Disordered" evidence="1">
    <location>
        <begin position="301"/>
        <end position="346"/>
    </location>
</feature>
<comment type="caution">
    <text evidence="4">The sequence shown here is derived from an EMBL/GenBank/DDBJ whole genome shotgun (WGS) entry which is preliminary data.</text>
</comment>
<dbReference type="InterPro" id="IPR045469">
    <property type="entry name" value="Nis1"/>
</dbReference>
<keyword evidence="2" id="KW-0812">Transmembrane</keyword>
<feature type="compositionally biased region" description="Low complexity" evidence="1">
    <location>
        <begin position="317"/>
        <end position="334"/>
    </location>
</feature>
<feature type="chain" id="PRO_5042504410" evidence="3">
    <location>
        <begin position="21"/>
        <end position="401"/>
    </location>
</feature>
<accession>A0AAJ0G8P9</accession>
<feature type="region of interest" description="Disordered" evidence="1">
    <location>
        <begin position="363"/>
        <end position="401"/>
    </location>
</feature>
<dbReference type="Proteomes" id="UP001271007">
    <property type="component" value="Unassembled WGS sequence"/>
</dbReference>
<evidence type="ECO:0000256" key="1">
    <source>
        <dbReference type="SAM" id="MobiDB-lite"/>
    </source>
</evidence>
<gene>
    <name evidence="4" type="ORF">LTR09_005303</name>
</gene>
<evidence type="ECO:0000313" key="4">
    <source>
        <dbReference type="EMBL" id="KAK3053559.1"/>
    </source>
</evidence>
<feature type="transmembrane region" description="Helical" evidence="2">
    <location>
        <begin position="250"/>
        <end position="277"/>
    </location>
</feature>
<dbReference type="AlphaFoldDB" id="A0AAJ0G8P9"/>
<keyword evidence="2" id="KW-0472">Membrane</keyword>
<protein>
    <submittedName>
        <fullName evidence="4">Uncharacterized protein</fullName>
    </submittedName>
</protein>
<name>A0AAJ0G8P9_9PEZI</name>
<evidence type="ECO:0000313" key="5">
    <source>
        <dbReference type="Proteomes" id="UP001271007"/>
    </source>
</evidence>
<evidence type="ECO:0000256" key="3">
    <source>
        <dbReference type="SAM" id="SignalP"/>
    </source>
</evidence>
<evidence type="ECO:0000256" key="2">
    <source>
        <dbReference type="SAM" id="Phobius"/>
    </source>
</evidence>